<feature type="transmembrane region" description="Helical" evidence="2">
    <location>
        <begin position="315"/>
        <end position="335"/>
    </location>
</feature>
<evidence type="ECO:0000256" key="1">
    <source>
        <dbReference type="SAM" id="MobiDB-lite"/>
    </source>
</evidence>
<sequence>MEAPYRFRVLDTYNYTYDTPELWQAWHEAYFRRISSVLGANGEWVRLKDDGCTMPEYKTPNCTRTCSNATSMFYSESNVWNCIALATVSIQVLQGNKSFDEENVVSMDQRFNLGGSDFRAIDQLGIFAQFEPYRSQPINAGNILDFANIINGPYCRNTSLGIDPDIAGPGIIVSYMMLLALVFLLSLFFCLHRLFPTKARKRTTESLFCLSGLCPIKAKKEAAESSDSWQCPCSKPRSEAESLIANSQETVKSDSSQCSCSKPQSKVESLIVNLQEAQGSFVFTVSLIYLIAFDRNTIGLSNIGTLLSFSINRDIGYGLMIIGTFSVAALHYFAWKSGMHWLKSLAFVLSNMSMLARAHHIYNKDSWANPETFLDSLRENAALEKCGNNPGPMSFCLGARLQGLTETQQTFTLTRRMVYAVYFLCILLLVEDGIMRFLSNRRRDTLMHRWGLVVYHTLVLARFAPLAIGISDLKATLKWIDGDKQPWSFGQFVAVSVWGPLGLKLIGAFLSMFGAWEHVKNACIDSRMVQRANEYLDNRPSQKSTSGGIEGCHDPLPDSPGVSVADSGGRNGSNSSNEALQGSGLPLTQPARTI</sequence>
<evidence type="ECO:0000256" key="2">
    <source>
        <dbReference type="SAM" id="Phobius"/>
    </source>
</evidence>
<organism evidence="3 4">
    <name type="scientific">Fusarium mundagurra</name>
    <dbReference type="NCBI Taxonomy" id="1567541"/>
    <lineage>
        <taxon>Eukaryota</taxon>
        <taxon>Fungi</taxon>
        <taxon>Dikarya</taxon>
        <taxon>Ascomycota</taxon>
        <taxon>Pezizomycotina</taxon>
        <taxon>Sordariomycetes</taxon>
        <taxon>Hypocreomycetidae</taxon>
        <taxon>Hypocreales</taxon>
        <taxon>Nectriaceae</taxon>
        <taxon>Fusarium</taxon>
        <taxon>Fusarium fujikuroi species complex</taxon>
    </lineage>
</organism>
<feature type="transmembrane region" description="Helical" evidence="2">
    <location>
        <begin position="166"/>
        <end position="191"/>
    </location>
</feature>
<reference evidence="3 4" key="1">
    <citation type="submission" date="2020-05" db="EMBL/GenBank/DDBJ databases">
        <title>Identification and distribution of gene clusters putatively required for synthesis of sphingolipid metabolism inhibitors in phylogenetically diverse species of the filamentous fungus Fusarium.</title>
        <authorList>
            <person name="Kim H.-S."/>
            <person name="Busman M."/>
            <person name="Brown D.W."/>
            <person name="Divon H."/>
            <person name="Uhlig S."/>
            <person name="Proctor R.H."/>
        </authorList>
    </citation>
    <scope>NUCLEOTIDE SEQUENCE [LARGE SCALE GENOMIC DNA]</scope>
    <source>
        <strain evidence="3 4">NRRL 66235</strain>
    </source>
</reference>
<keyword evidence="2" id="KW-1133">Transmembrane helix</keyword>
<name>A0A8H5Y3U8_9HYPO</name>
<protein>
    <submittedName>
        <fullName evidence="3">Uncharacterized protein</fullName>
    </submittedName>
</protein>
<dbReference type="OrthoDB" id="4582561at2759"/>
<comment type="caution">
    <text evidence="3">The sequence shown here is derived from an EMBL/GenBank/DDBJ whole genome shotgun (WGS) entry which is preliminary data.</text>
</comment>
<feature type="transmembrane region" description="Helical" evidence="2">
    <location>
        <begin position="450"/>
        <end position="470"/>
    </location>
</feature>
<proteinExistence type="predicted"/>
<feature type="region of interest" description="Disordered" evidence="1">
    <location>
        <begin position="537"/>
        <end position="594"/>
    </location>
</feature>
<gene>
    <name evidence="3" type="ORF">FMUND_12195</name>
</gene>
<accession>A0A8H5Y3U8</accession>
<dbReference type="EMBL" id="JAAOAN010000489">
    <property type="protein sequence ID" value="KAF5705172.1"/>
    <property type="molecule type" value="Genomic_DNA"/>
</dbReference>
<dbReference type="Proteomes" id="UP000544331">
    <property type="component" value="Unassembled WGS sequence"/>
</dbReference>
<keyword evidence="4" id="KW-1185">Reference proteome</keyword>
<evidence type="ECO:0000313" key="3">
    <source>
        <dbReference type="EMBL" id="KAF5705172.1"/>
    </source>
</evidence>
<dbReference type="AlphaFoldDB" id="A0A8H5Y3U8"/>
<keyword evidence="2" id="KW-0472">Membrane</keyword>
<feature type="transmembrane region" description="Helical" evidence="2">
    <location>
        <begin position="490"/>
        <end position="510"/>
    </location>
</feature>
<keyword evidence="2" id="KW-0812">Transmembrane</keyword>
<feature type="transmembrane region" description="Helical" evidence="2">
    <location>
        <begin position="419"/>
        <end position="438"/>
    </location>
</feature>
<evidence type="ECO:0000313" key="4">
    <source>
        <dbReference type="Proteomes" id="UP000544331"/>
    </source>
</evidence>